<dbReference type="InterPro" id="IPR036719">
    <property type="entry name" value="Neuro-gated_channel_TM_sf"/>
</dbReference>
<reference evidence="8" key="2">
    <citation type="submission" date="2005-06" db="EMBL/GenBank/DDBJ databases">
        <title>Sequencing of the draft genome and assembly of Crocosphaera watsonii WH 8501.</title>
        <authorList>
            <consortium name="US DOE Joint Genome Institute (JGI-PGF)"/>
            <person name="Copeland A."/>
            <person name="Lucas S."/>
            <person name="Lapidus A."/>
            <person name="Barry K."/>
            <person name="Detter C."/>
            <person name="Glavina T."/>
            <person name="Hammon N."/>
            <person name="Israni S."/>
            <person name="Pitluck S."/>
            <person name="Richardson P."/>
        </authorList>
    </citation>
    <scope>NUCLEOTIDE SEQUENCE [LARGE SCALE GENOMIC DNA]</scope>
    <source>
        <strain evidence="8">WH 8501</strain>
    </source>
</reference>
<evidence type="ECO:0000256" key="1">
    <source>
        <dbReference type="ARBA" id="ARBA00004141"/>
    </source>
</evidence>
<dbReference type="AlphaFoldDB" id="Q4BXY7"/>
<dbReference type="KEGG" id="cwa:CwatDRAFT_1660"/>
<accession>Q4BXY7</accession>
<name>Q4BXY7_CROWT</name>
<dbReference type="InterPro" id="IPR036734">
    <property type="entry name" value="Neur_chan_lig-bd_sf"/>
</dbReference>
<evidence type="ECO:0000256" key="5">
    <source>
        <dbReference type="SAM" id="Phobius"/>
    </source>
</evidence>
<evidence type="ECO:0000256" key="2">
    <source>
        <dbReference type="ARBA" id="ARBA00022692"/>
    </source>
</evidence>
<keyword evidence="3 5" id="KW-1133">Transmembrane helix</keyword>
<feature type="domain" description="Neurotransmitter-gated ion-channel ligand-binding" evidence="6">
    <location>
        <begin position="31"/>
        <end position="216"/>
    </location>
</feature>
<dbReference type="Proteomes" id="UP000003922">
    <property type="component" value="Unassembled WGS sequence"/>
</dbReference>
<gene>
    <name evidence="8" type="ORF">CwatDRAFT_1660</name>
</gene>
<dbReference type="Pfam" id="PF02931">
    <property type="entry name" value="Neur_chan_LBD"/>
    <property type="match status" value="1"/>
</dbReference>
<dbReference type="SUPFAM" id="SSF63712">
    <property type="entry name" value="Nicotinic receptor ligand binding domain-like"/>
    <property type="match status" value="1"/>
</dbReference>
<dbReference type="PANTHER" id="PTHR18945">
    <property type="entry name" value="NEUROTRANSMITTER GATED ION CHANNEL"/>
    <property type="match status" value="1"/>
</dbReference>
<dbReference type="InterPro" id="IPR006201">
    <property type="entry name" value="Neur_channel"/>
</dbReference>
<dbReference type="RefSeq" id="WP_007307478.1">
    <property type="nucleotide sequence ID" value="NZ_AADV02000118.1"/>
</dbReference>
<comment type="caution">
    <text evidence="8">The sequence shown here is derived from an EMBL/GenBank/DDBJ whole genome shotgun (WGS) entry which is preliminary data.</text>
</comment>
<dbReference type="Pfam" id="PF02932">
    <property type="entry name" value="Neur_chan_memb"/>
    <property type="match status" value="1"/>
</dbReference>
<dbReference type="CDD" id="cd18988">
    <property type="entry name" value="LGIC_ECD_bact"/>
    <property type="match status" value="1"/>
</dbReference>
<evidence type="ECO:0000256" key="3">
    <source>
        <dbReference type="ARBA" id="ARBA00022989"/>
    </source>
</evidence>
<feature type="transmembrane region" description="Helical" evidence="5">
    <location>
        <begin position="220"/>
        <end position="240"/>
    </location>
</feature>
<dbReference type="InterPro" id="IPR006202">
    <property type="entry name" value="Neur_chan_lig-bd"/>
</dbReference>
<sequence>MTIRFSARIQMAVTQDKKKHWFIPHDQAIPRPNDDPEITQILVGIYTLDLAKINEVEQTVYIDFYLGLQWYDSRFDSALSNTNLSPYQRKLEEVWQPNLHIINQRNLDKELDEIVHINSQGIVTYRQRYYGKLATSLDLRRFPFDEQTIKIELISFSYSPEEIHFVEAEELNGISSEISLVNWSIIGLSSHSHAHYLQPEQQDYARFDYEIKVKRHSSFYAWRVLFPVALIVFMSDLVFWLEPTQIIPQITLATATMVSLITYQFILRQELPKMNYLTAEDKVIVGSMLLVFIALVKSVTSINLVAGGYRELALSLDDILKPRFRTSKSSIKYYKPGVNN</sequence>
<reference evidence="8" key="3">
    <citation type="submission" date="2016-12" db="EMBL/GenBank/DDBJ databases">
        <title>Annotation of the draft genome assembly of Crocosphaera watsonii WH 8501.</title>
        <authorList>
            <consortium name="US DOE Joint Genome Institute (JGI-ORNL)"/>
            <person name="Larimer F."/>
            <person name="Land M."/>
        </authorList>
    </citation>
    <scope>NUCLEOTIDE SEQUENCE</scope>
    <source>
        <strain evidence="8">WH 8501</strain>
    </source>
</reference>
<evidence type="ECO:0000259" key="7">
    <source>
        <dbReference type="Pfam" id="PF02932"/>
    </source>
</evidence>
<feature type="domain" description="Neurotransmitter-gated ion-channel transmembrane" evidence="7">
    <location>
        <begin position="225"/>
        <end position="304"/>
    </location>
</feature>
<evidence type="ECO:0000256" key="4">
    <source>
        <dbReference type="ARBA" id="ARBA00023136"/>
    </source>
</evidence>
<keyword evidence="4 5" id="KW-0472">Membrane</keyword>
<dbReference type="GO" id="GO:0004888">
    <property type="term" value="F:transmembrane signaling receptor activity"/>
    <property type="evidence" value="ECO:0007669"/>
    <property type="project" value="InterPro"/>
</dbReference>
<evidence type="ECO:0000313" key="9">
    <source>
        <dbReference type="Proteomes" id="UP000003922"/>
    </source>
</evidence>
<evidence type="ECO:0000259" key="6">
    <source>
        <dbReference type="Pfam" id="PF02931"/>
    </source>
</evidence>
<organism evidence="8 9">
    <name type="scientific">Crocosphaera watsonii WH 8501</name>
    <dbReference type="NCBI Taxonomy" id="165597"/>
    <lineage>
        <taxon>Bacteria</taxon>
        <taxon>Bacillati</taxon>
        <taxon>Cyanobacteriota</taxon>
        <taxon>Cyanophyceae</taxon>
        <taxon>Oscillatoriophycideae</taxon>
        <taxon>Chroococcales</taxon>
        <taxon>Aphanothecaceae</taxon>
        <taxon>Crocosphaera</taxon>
    </lineage>
</organism>
<dbReference type="EMBL" id="AADV02000118">
    <property type="protein sequence ID" value="EAM48767.1"/>
    <property type="molecule type" value="Genomic_DNA"/>
</dbReference>
<dbReference type="InterPro" id="IPR006029">
    <property type="entry name" value="Neurotrans-gated_channel_TM"/>
</dbReference>
<keyword evidence="2 5" id="KW-0812">Transmembrane</keyword>
<dbReference type="Gene3D" id="1.20.58.390">
    <property type="entry name" value="Neurotransmitter-gated ion-channel transmembrane domain"/>
    <property type="match status" value="1"/>
</dbReference>
<dbReference type="Gene3D" id="2.70.170.10">
    <property type="entry name" value="Neurotransmitter-gated ion-channel ligand-binding domain"/>
    <property type="match status" value="1"/>
</dbReference>
<dbReference type="GO" id="GO:0016020">
    <property type="term" value="C:membrane"/>
    <property type="evidence" value="ECO:0007669"/>
    <property type="project" value="UniProtKB-SubCell"/>
</dbReference>
<dbReference type="SUPFAM" id="SSF90112">
    <property type="entry name" value="Neurotransmitter-gated ion-channel transmembrane pore"/>
    <property type="match status" value="1"/>
</dbReference>
<reference evidence="8" key="1">
    <citation type="submission" date="2004-02" db="EMBL/GenBank/DDBJ databases">
        <authorList>
            <consortium name="DOE Joint Genome Institute"/>
        </authorList>
    </citation>
    <scope>NUCLEOTIDE SEQUENCE [LARGE SCALE GENOMIC DNA]</scope>
    <source>
        <strain evidence="8">WH 8501</strain>
    </source>
</reference>
<dbReference type="OrthoDB" id="548455at2"/>
<keyword evidence="9" id="KW-1185">Reference proteome</keyword>
<dbReference type="GO" id="GO:0005230">
    <property type="term" value="F:extracellular ligand-gated monoatomic ion channel activity"/>
    <property type="evidence" value="ECO:0007669"/>
    <property type="project" value="InterPro"/>
</dbReference>
<dbReference type="InterPro" id="IPR038050">
    <property type="entry name" value="Neuro_actylchol_rec"/>
</dbReference>
<comment type="subcellular location">
    <subcellularLocation>
        <location evidence="1">Membrane</location>
        <topology evidence="1">Multi-pass membrane protein</topology>
    </subcellularLocation>
</comment>
<proteinExistence type="predicted"/>
<feature type="transmembrane region" description="Helical" evidence="5">
    <location>
        <begin position="288"/>
        <end position="309"/>
    </location>
</feature>
<protein>
    <submittedName>
        <fullName evidence="8">Neurotransmitter-gated ion-channel ligand-binding</fullName>
    </submittedName>
</protein>
<evidence type="ECO:0000313" key="8">
    <source>
        <dbReference type="EMBL" id="EAM48767.1"/>
    </source>
</evidence>
<feature type="transmembrane region" description="Helical" evidence="5">
    <location>
        <begin position="246"/>
        <end position="267"/>
    </location>
</feature>